<name>E2A5U9_CAMFO</name>
<dbReference type="AlphaFoldDB" id="E2A5U9"/>
<dbReference type="InParanoid" id="E2A5U9"/>
<dbReference type="GO" id="GO:0003697">
    <property type="term" value="F:single-stranded DNA binding"/>
    <property type="evidence" value="ECO:0007669"/>
    <property type="project" value="InterPro"/>
</dbReference>
<evidence type="ECO:0000313" key="12">
    <source>
        <dbReference type="Proteomes" id="UP000000311"/>
    </source>
</evidence>
<dbReference type="InterPro" id="IPR040184">
    <property type="entry name" value="Mcm10"/>
</dbReference>
<dbReference type="STRING" id="104421.E2A5U9"/>
<dbReference type="Pfam" id="PF09332">
    <property type="entry name" value="Mcm10"/>
    <property type="match status" value="1"/>
</dbReference>
<dbReference type="FunFam" id="2.40.50.140:FF:000174">
    <property type="entry name" value="DNA replication licensing factor mcm10"/>
    <property type="match status" value="1"/>
</dbReference>
<dbReference type="GO" id="GO:0008270">
    <property type="term" value="F:zinc ion binding"/>
    <property type="evidence" value="ECO:0007669"/>
    <property type="project" value="UniProtKB-KW"/>
</dbReference>
<dbReference type="GO" id="GO:0003688">
    <property type="term" value="F:DNA replication origin binding"/>
    <property type="evidence" value="ECO:0007669"/>
    <property type="project" value="TreeGrafter"/>
</dbReference>
<sequence length="739" mass="84571">MEHEDSDSDLDILNNLISNDIEETGGVEEKDNDQSKYLEQSKSFESKKTLTELQFNFLDSKPCNINNENKLADEKISNTLYDDKLDSSDDEDRRYFEEQKYSNYGREIKQLLKEDSFLKTEQPEQKLQHKNNIYNNSKNKTFDFNNTIKGSNNNSIIKDVYSDPFFGIRIISPLISSTELKERMKDKIVVTISRVKNHINSDNIHNDWVIAGVLINKSATKTSQKGSSYCIWKISDLSDDLKTVSIFLFSNAYKQLWKTITGSVIGILNPNILESKDNIDQATLSIDNPQKLMIFGRSKDMGKCKSIKKNGDPCTAIVNTSRCEYCVYHVKQEYKKCTRRADLQSSNNAYGFTGDALKRMNKQIDTRKPYNGLAPFVPVLAKRNEKLYEKDRARLELLSETNSGNDIEKAKSDLKSKVNVNAKKKEVTVELTNKQSRKDFERLNKLRGWQPSKQVIVQSTPNGPVLCSSPIQSKESNYTPNKPKNNHIDKKISLVSLSSNPQLGGGCNQSTIDFSEPITKQQIRTAKMNAIKWVQEHGKIKAKNPNQIRISSKEKLDKNAKRQRENDEQEERSTKKININNKFKEILEAKSSHTDLIEKSYDEEKEKYFNKLEVKEKMEEKMMNTFKINCKAVKCAICKYTAFSASDMCKEQRHPLRVIDAIKRFFKCADCGNRTVSLNRMPSHSCSKCSSSNWARAAMMDERKTIIATETLSIRGAEEKFLGSIVKDANLNLLVPDED</sequence>
<feature type="compositionally biased region" description="Basic and acidic residues" evidence="9">
    <location>
        <begin position="551"/>
        <end position="574"/>
    </location>
</feature>
<dbReference type="OMA" id="YKMPCKA"/>
<dbReference type="InterPro" id="IPR015408">
    <property type="entry name" value="Znf_Mcm10/DnaG"/>
</dbReference>
<evidence type="ECO:0000256" key="9">
    <source>
        <dbReference type="SAM" id="MobiDB-lite"/>
    </source>
</evidence>
<dbReference type="FunCoup" id="E2A5U9">
    <property type="interactions" value="730"/>
</dbReference>
<dbReference type="Gene3D" id="2.40.50.140">
    <property type="entry name" value="Nucleic acid-binding proteins"/>
    <property type="match status" value="1"/>
</dbReference>
<keyword evidence="5" id="KW-0479">Metal-binding</keyword>
<dbReference type="SMART" id="SM01280">
    <property type="entry name" value="Mcm10"/>
    <property type="match status" value="1"/>
</dbReference>
<evidence type="ECO:0000256" key="7">
    <source>
        <dbReference type="ARBA" id="ARBA00022833"/>
    </source>
</evidence>
<feature type="domain" description="Replication factor Mcm10 C-terminal" evidence="10">
    <location>
        <begin position="412"/>
        <end position="724"/>
    </location>
</feature>
<evidence type="ECO:0000256" key="1">
    <source>
        <dbReference type="ARBA" id="ARBA00004123"/>
    </source>
</evidence>
<gene>
    <name evidence="11" type="ORF">EAG_12788</name>
</gene>
<dbReference type="InterPro" id="IPR012340">
    <property type="entry name" value="NA-bd_OB-fold"/>
</dbReference>
<keyword evidence="12" id="KW-1185">Reference proteome</keyword>
<proteinExistence type="inferred from homology"/>
<dbReference type="KEGG" id="cfo:105248800"/>
<keyword evidence="4" id="KW-0235">DNA replication</keyword>
<dbReference type="Pfam" id="PF22379">
    <property type="entry name" value="OB_MCM10"/>
    <property type="match status" value="1"/>
</dbReference>
<evidence type="ECO:0000256" key="5">
    <source>
        <dbReference type="ARBA" id="ARBA00022723"/>
    </source>
</evidence>
<dbReference type="InterPro" id="IPR015411">
    <property type="entry name" value="Rep_factor_Mcm10_C"/>
</dbReference>
<dbReference type="InterPro" id="IPR056791">
    <property type="entry name" value="Znf_Mcm10_C"/>
</dbReference>
<dbReference type="GO" id="GO:0043596">
    <property type="term" value="C:nuclear replication fork"/>
    <property type="evidence" value="ECO:0007669"/>
    <property type="project" value="TreeGrafter"/>
</dbReference>
<evidence type="ECO:0000256" key="4">
    <source>
        <dbReference type="ARBA" id="ARBA00022705"/>
    </source>
</evidence>
<keyword evidence="7" id="KW-0862">Zinc</keyword>
<comment type="similarity">
    <text evidence="2">Belongs to the MCM10 family.</text>
</comment>
<evidence type="ECO:0000256" key="6">
    <source>
        <dbReference type="ARBA" id="ARBA00022771"/>
    </source>
</evidence>
<organism evidence="12">
    <name type="scientific">Camponotus floridanus</name>
    <name type="common">Florida carpenter ant</name>
    <dbReference type="NCBI Taxonomy" id="104421"/>
    <lineage>
        <taxon>Eukaryota</taxon>
        <taxon>Metazoa</taxon>
        <taxon>Ecdysozoa</taxon>
        <taxon>Arthropoda</taxon>
        <taxon>Hexapoda</taxon>
        <taxon>Insecta</taxon>
        <taxon>Pterygota</taxon>
        <taxon>Neoptera</taxon>
        <taxon>Endopterygota</taxon>
        <taxon>Hymenoptera</taxon>
        <taxon>Apocrita</taxon>
        <taxon>Aculeata</taxon>
        <taxon>Formicoidea</taxon>
        <taxon>Formicidae</taxon>
        <taxon>Formicinae</taxon>
        <taxon>Camponotus</taxon>
    </lineage>
</organism>
<dbReference type="EMBL" id="GL437061">
    <property type="protein sequence ID" value="EFN71191.1"/>
    <property type="molecule type" value="Genomic_DNA"/>
</dbReference>
<dbReference type="Pfam" id="PF24863">
    <property type="entry name" value="zf-CCCH_Mcm10"/>
    <property type="match status" value="1"/>
</dbReference>
<dbReference type="Proteomes" id="UP000000311">
    <property type="component" value="Unassembled WGS sequence"/>
</dbReference>
<dbReference type="Pfam" id="PF09329">
    <property type="entry name" value="zf-primase"/>
    <property type="match status" value="1"/>
</dbReference>
<evidence type="ECO:0000313" key="11">
    <source>
        <dbReference type="EMBL" id="EFN71191.1"/>
    </source>
</evidence>
<protein>
    <recommendedName>
        <fullName evidence="3">Protein MCM10 homolog</fullName>
    </recommendedName>
</protein>
<evidence type="ECO:0000256" key="8">
    <source>
        <dbReference type="ARBA" id="ARBA00023242"/>
    </source>
</evidence>
<accession>E2A5U9</accession>
<dbReference type="PANTHER" id="PTHR13454">
    <property type="entry name" value="PROTEIN MCM10 HOMOLOG"/>
    <property type="match status" value="1"/>
</dbReference>
<comment type="subcellular location">
    <subcellularLocation>
        <location evidence="1">Nucleus</location>
    </subcellularLocation>
</comment>
<evidence type="ECO:0000256" key="3">
    <source>
        <dbReference type="ARBA" id="ARBA00017770"/>
    </source>
</evidence>
<dbReference type="InterPro" id="IPR055065">
    <property type="entry name" value="OB_MCM10"/>
</dbReference>
<evidence type="ECO:0000259" key="10">
    <source>
        <dbReference type="SMART" id="SM01280"/>
    </source>
</evidence>
<dbReference type="PANTHER" id="PTHR13454:SF11">
    <property type="entry name" value="PROTEIN MCM10 HOMOLOG"/>
    <property type="match status" value="1"/>
</dbReference>
<evidence type="ECO:0000256" key="2">
    <source>
        <dbReference type="ARBA" id="ARBA00009679"/>
    </source>
</evidence>
<dbReference type="OrthoDB" id="273123at2759"/>
<dbReference type="GO" id="GO:0006270">
    <property type="term" value="P:DNA replication initiation"/>
    <property type="evidence" value="ECO:0007669"/>
    <property type="project" value="InterPro"/>
</dbReference>
<keyword evidence="8" id="KW-0539">Nucleus</keyword>
<feature type="region of interest" description="Disordered" evidence="9">
    <location>
        <begin position="536"/>
        <end position="575"/>
    </location>
</feature>
<reference evidence="11 12" key="1">
    <citation type="journal article" date="2010" name="Science">
        <title>Genomic comparison of the ants Camponotus floridanus and Harpegnathos saltator.</title>
        <authorList>
            <person name="Bonasio R."/>
            <person name="Zhang G."/>
            <person name="Ye C."/>
            <person name="Mutti N.S."/>
            <person name="Fang X."/>
            <person name="Qin N."/>
            <person name="Donahue G."/>
            <person name="Yang P."/>
            <person name="Li Q."/>
            <person name="Li C."/>
            <person name="Zhang P."/>
            <person name="Huang Z."/>
            <person name="Berger S.L."/>
            <person name="Reinberg D."/>
            <person name="Wang J."/>
            <person name="Liebig J."/>
        </authorList>
    </citation>
    <scope>NUCLEOTIDE SEQUENCE [LARGE SCALE GENOMIC DNA]</scope>
    <source>
        <strain evidence="12">C129</strain>
    </source>
</reference>
<keyword evidence="6" id="KW-0863">Zinc-finger</keyword>